<dbReference type="AlphaFoldDB" id="A0A031JX31"/>
<dbReference type="InterPro" id="IPR032466">
    <property type="entry name" value="Metal_Hydrolase"/>
</dbReference>
<comment type="caution">
    <text evidence="1">The sequence shown here is derived from an EMBL/GenBank/DDBJ whole genome shotgun (WGS) entry which is preliminary data.</text>
</comment>
<protein>
    <submittedName>
        <fullName evidence="1">Adenosine deaminase</fullName>
    </submittedName>
</protein>
<evidence type="ECO:0000313" key="2">
    <source>
        <dbReference type="Proteomes" id="UP000024329"/>
    </source>
</evidence>
<dbReference type="Gene3D" id="3.20.20.140">
    <property type="entry name" value="Metal-dependent hydrolases"/>
    <property type="match status" value="2"/>
</dbReference>
<proteinExistence type="predicted"/>
<dbReference type="GO" id="GO:0005829">
    <property type="term" value="C:cytosol"/>
    <property type="evidence" value="ECO:0007669"/>
    <property type="project" value="TreeGrafter"/>
</dbReference>
<dbReference type="PANTHER" id="PTHR11409:SF43">
    <property type="entry name" value="ADENOSINE DEAMINASE"/>
    <property type="match status" value="1"/>
</dbReference>
<dbReference type="Proteomes" id="UP000024329">
    <property type="component" value="Unassembled WGS sequence"/>
</dbReference>
<dbReference type="PATRIC" id="fig|158500.4.peg.2769"/>
<organism evidence="1 2">
    <name type="scientific">Novosphingobium resinovorum</name>
    <dbReference type="NCBI Taxonomy" id="158500"/>
    <lineage>
        <taxon>Bacteria</taxon>
        <taxon>Pseudomonadati</taxon>
        <taxon>Pseudomonadota</taxon>
        <taxon>Alphaproteobacteria</taxon>
        <taxon>Sphingomonadales</taxon>
        <taxon>Sphingomonadaceae</taxon>
        <taxon>Novosphingobium</taxon>
    </lineage>
</organism>
<sequence length="916" mass="103069">MASTICSTSFPATLMTTDDLDAVNGLVGLAKAAFHNLRLLRALEEAGLGQRPRTGEWRAPVYDRAARERLAAAHREGLFLQLRRQMPHLTDEALENRLLAILEHYYATLRQARAQRGCYTTYSRLDLSDVSPRDLDGVLDDLPALLEALAETFLREAPDRSLRVHSQLIGLWQDLILVVPPLLISSTWIYYRAWRTPDAPMGSAGRRALVDRMAMWLCDSTLPVDDDPALDYLCRQHGLDETHMHINGTTEAEKVWRDALFRPQAVAGALIEAMPKVSESGLRLTIGSGVERLLRQEDSHLEGPVLLRRLHDAAAIKAALAEGPSRISAGPANDDTPGADRWGLWLRRMQETLPSYTPLVVQEAWSLCSILAALDAPDSTRSARHLFWHYALLRAQFCRLLVQQAGQTGFDQFQYITLNELRETTEKDFAERFRQIERGQQSGVDFLEARFAPKADPGKLADLLGKMLRGYLRFLDEDAHGRPRKRDQMSRFGSLAELVRVVMDRQDADLTDPGARRLRLGLVAHFIKRFSLKDEAYLTDNKASAPPCRNARMRQESAQQARVLAKLLGNVPQLRHFIRGADAAANERHAGPEALAPAFRILRRAGMKRFTYHAGEDFAHLASGLRAMFEAVLFLDFDAGCRIGHGTAAGLPPQAWWAAIGTSAVLATQDRLDDLVFARHLLLTSGLLLQRLPLIDTEISRLAMQIWGDPRITPDFLTEAWKLRCLDPLAITFDGHDPDLHRRAEALLHARAKSENPATHRHFLRRHGIIGDDPTVTLRQMREEVIRGNRQITVSRQSDVLDEDTLRALQAFVLKFLNQRRIAIETLPSSNVRISIHQRYEDHHAMGWLGLGPQSLPVPMDVVVGSDDPGIFATSLRMEYAHLLRSIREGANEAGDWQNPVDIMERVCLNAKRFRF</sequence>
<dbReference type="PANTHER" id="PTHR11409">
    <property type="entry name" value="ADENOSINE DEAMINASE"/>
    <property type="match status" value="1"/>
</dbReference>
<dbReference type="GO" id="GO:0046103">
    <property type="term" value="P:inosine biosynthetic process"/>
    <property type="evidence" value="ECO:0007669"/>
    <property type="project" value="TreeGrafter"/>
</dbReference>
<accession>A0A031JX31</accession>
<dbReference type="GO" id="GO:0004000">
    <property type="term" value="F:adenosine deaminase activity"/>
    <property type="evidence" value="ECO:0007669"/>
    <property type="project" value="TreeGrafter"/>
</dbReference>
<gene>
    <name evidence="1" type="ORF">BV97_02707</name>
</gene>
<dbReference type="EMBL" id="JFYZ01000012">
    <property type="protein sequence ID" value="EZP81489.1"/>
    <property type="molecule type" value="Genomic_DNA"/>
</dbReference>
<name>A0A031JX31_9SPHN</name>
<dbReference type="SUPFAM" id="SSF51556">
    <property type="entry name" value="Metallo-dependent hydrolases"/>
    <property type="match status" value="1"/>
</dbReference>
<dbReference type="eggNOG" id="COG1816">
    <property type="taxonomic scope" value="Bacteria"/>
</dbReference>
<reference evidence="1 2" key="1">
    <citation type="submission" date="2014-03" db="EMBL/GenBank/DDBJ databases">
        <title>Whole genome sequence of Novosphingobium resinovorum KF1.</title>
        <authorList>
            <person name="Gan H.M."/>
            <person name="Gan H.Y."/>
            <person name="Chew T.H."/>
            <person name="Savka M.A."/>
        </authorList>
    </citation>
    <scope>NUCLEOTIDE SEQUENCE [LARGE SCALE GENOMIC DNA]</scope>
    <source>
        <strain evidence="1 2">KF1</strain>
    </source>
</reference>
<dbReference type="GO" id="GO:0043103">
    <property type="term" value="P:hypoxanthine salvage"/>
    <property type="evidence" value="ECO:0007669"/>
    <property type="project" value="TreeGrafter"/>
</dbReference>
<evidence type="ECO:0000313" key="1">
    <source>
        <dbReference type="EMBL" id="EZP81489.1"/>
    </source>
</evidence>
<dbReference type="GO" id="GO:0006154">
    <property type="term" value="P:adenosine catabolic process"/>
    <property type="evidence" value="ECO:0007669"/>
    <property type="project" value="TreeGrafter"/>
</dbReference>
<dbReference type="InterPro" id="IPR006330">
    <property type="entry name" value="Ado/ade_deaminase"/>
</dbReference>